<dbReference type="Gene3D" id="3.30.1360.200">
    <property type="match status" value="1"/>
</dbReference>
<proteinExistence type="inferred from homology"/>
<evidence type="ECO:0000256" key="10">
    <source>
        <dbReference type="HAMAP-Rule" id="MF_01464"/>
    </source>
</evidence>
<comment type="function">
    <text evidence="9">Part of the Sec protein translocase complex. Interacts with the SecYEG preprotein conducting channel. SecDF uses the proton motive force (PMF) to complete protein translocation after the ATP-dependent function of SecA.</text>
</comment>
<dbReference type="PRINTS" id="PR01755">
    <property type="entry name" value="SECFTRNLCASE"/>
</dbReference>
<dbReference type="InterPro" id="IPR055344">
    <property type="entry name" value="SecD_SecF_C_bact"/>
</dbReference>
<evidence type="ECO:0000256" key="3">
    <source>
        <dbReference type="ARBA" id="ARBA00022475"/>
    </source>
</evidence>
<evidence type="ECO:0000256" key="2">
    <source>
        <dbReference type="ARBA" id="ARBA00022448"/>
    </source>
</evidence>
<dbReference type="Gene3D" id="1.20.1640.10">
    <property type="entry name" value="Multidrug efflux transporter AcrB transmembrane domain"/>
    <property type="match status" value="2"/>
</dbReference>
<comment type="similarity">
    <text evidence="9">Belongs to the SecD/SecF family. SecD subfamily.</text>
</comment>
<feature type="domain" description="Protein translocase subunit SecDF P1" evidence="13">
    <location>
        <begin position="203"/>
        <end position="258"/>
    </location>
</feature>
<keyword evidence="3 9" id="KW-1003">Cell membrane</keyword>
<dbReference type="NCBIfam" id="TIGR01129">
    <property type="entry name" value="secD"/>
    <property type="match status" value="1"/>
</dbReference>
<gene>
    <name evidence="15" type="primary">secDF</name>
    <name evidence="9" type="synonym">secD</name>
    <name evidence="10" type="synonym">secF</name>
    <name evidence="15" type="ORF">IAB75_07145</name>
</gene>
<evidence type="ECO:0000259" key="12">
    <source>
        <dbReference type="Pfam" id="PF02355"/>
    </source>
</evidence>
<comment type="subcellular location">
    <subcellularLocation>
        <location evidence="1 9">Cell membrane</location>
        <topology evidence="1 9">Multi-pass membrane protein</topology>
    </subcellularLocation>
</comment>
<evidence type="ECO:0000259" key="14">
    <source>
        <dbReference type="Pfam" id="PF22599"/>
    </source>
</evidence>
<evidence type="ECO:0000256" key="4">
    <source>
        <dbReference type="ARBA" id="ARBA00022692"/>
    </source>
</evidence>
<dbReference type="GO" id="GO:0043952">
    <property type="term" value="P:protein transport by the Sec complex"/>
    <property type="evidence" value="ECO:0007669"/>
    <property type="project" value="UniProtKB-UniRule"/>
</dbReference>
<comment type="caution">
    <text evidence="15">The sequence shown here is derived from an EMBL/GenBank/DDBJ whole genome shotgun (WGS) entry which is preliminary data.</text>
</comment>
<dbReference type="EMBL" id="JADILV010000047">
    <property type="protein sequence ID" value="MBO8483871.1"/>
    <property type="molecule type" value="Genomic_DNA"/>
</dbReference>
<feature type="domain" description="Protein export membrane protein SecD/SecF C-terminal" evidence="12">
    <location>
        <begin position="508"/>
        <end position="674"/>
    </location>
</feature>
<feature type="transmembrane region" description="Helical" evidence="9">
    <location>
        <begin position="581"/>
        <end position="602"/>
    </location>
</feature>
<comment type="subunit">
    <text evidence="9">Forms a complex with SecF. Part of the essential Sec protein translocation apparatus which comprises SecA, SecYEG and auxiliary proteins SecDF. Other proteins may also be involved.</text>
</comment>
<dbReference type="Pfam" id="PF02355">
    <property type="entry name" value="SecD_SecF_C"/>
    <property type="match status" value="2"/>
</dbReference>
<feature type="transmembrane region" description="Helical" evidence="9">
    <location>
        <begin position="709"/>
        <end position="727"/>
    </location>
</feature>
<feature type="domain" description="Protein export membrane protein SecD/SecF C-terminal" evidence="12">
    <location>
        <begin position="839"/>
        <end position="1019"/>
    </location>
</feature>
<dbReference type="InterPro" id="IPR022645">
    <property type="entry name" value="SecD/SecF_bac"/>
</dbReference>
<dbReference type="NCBIfam" id="TIGR00916">
    <property type="entry name" value="2A0604s01"/>
    <property type="match status" value="1"/>
</dbReference>
<keyword evidence="2 9" id="KW-0813">Transport</keyword>
<dbReference type="NCBIfam" id="NF009585">
    <property type="entry name" value="PRK13024.1-5"/>
    <property type="match status" value="1"/>
</dbReference>
<dbReference type="PANTHER" id="PTHR30081:SF1">
    <property type="entry name" value="PROTEIN TRANSLOCASE SUBUNIT SECD"/>
    <property type="match status" value="1"/>
</dbReference>
<name>A0A940DT49_9BACT</name>
<dbReference type="GO" id="GO:0006605">
    <property type="term" value="P:protein targeting"/>
    <property type="evidence" value="ECO:0007669"/>
    <property type="project" value="UniProtKB-UniRule"/>
</dbReference>
<protein>
    <recommendedName>
        <fullName evidence="9 10">Multifunctional fusion protein</fullName>
    </recommendedName>
    <domain>
        <recommendedName>
            <fullName evidence="9">Protein translocase subunit SecD</fullName>
        </recommendedName>
    </domain>
    <domain>
        <recommendedName>
            <fullName evidence="10">Protein-export membrane protein SecF</fullName>
        </recommendedName>
    </domain>
</protein>
<evidence type="ECO:0000256" key="6">
    <source>
        <dbReference type="ARBA" id="ARBA00022989"/>
    </source>
</evidence>
<dbReference type="Gene3D" id="3.30.70.3220">
    <property type="match status" value="1"/>
</dbReference>
<feature type="transmembrane region" description="Helical" evidence="9">
    <location>
        <begin position="552"/>
        <end position="575"/>
    </location>
</feature>
<dbReference type="InterPro" id="IPR054384">
    <property type="entry name" value="SecDF_P1_head"/>
</dbReference>
<dbReference type="GO" id="GO:0005886">
    <property type="term" value="C:plasma membrane"/>
    <property type="evidence" value="ECO:0007669"/>
    <property type="project" value="UniProtKB-SubCell"/>
</dbReference>
<organism evidence="15 16">
    <name type="scientific">Candidatus Cryptobacteroides avicola</name>
    <dbReference type="NCBI Taxonomy" id="2840757"/>
    <lineage>
        <taxon>Bacteria</taxon>
        <taxon>Pseudomonadati</taxon>
        <taxon>Bacteroidota</taxon>
        <taxon>Bacteroidia</taxon>
        <taxon>Bacteroidales</taxon>
        <taxon>Candidatus Cryptobacteroides</taxon>
    </lineage>
</organism>
<feature type="transmembrane region" description="Helical" evidence="9">
    <location>
        <begin position="857"/>
        <end position="875"/>
    </location>
</feature>
<dbReference type="PANTHER" id="PTHR30081">
    <property type="entry name" value="PROTEIN-EXPORT MEMBRANE PROTEIN SEC"/>
    <property type="match status" value="1"/>
</dbReference>
<keyword evidence="4 9" id="KW-0812">Transmembrane</keyword>
<keyword evidence="6 9" id="KW-1133">Transmembrane helix</keyword>
<feature type="transmembrane region" description="Helical" evidence="9">
    <location>
        <begin position="887"/>
        <end position="912"/>
    </location>
</feature>
<evidence type="ECO:0000256" key="11">
    <source>
        <dbReference type="SAM" id="MobiDB-lite"/>
    </source>
</evidence>
<feature type="transmembrane region" description="Helical" evidence="9">
    <location>
        <begin position="525"/>
        <end position="545"/>
    </location>
</feature>
<keyword evidence="8 9" id="KW-0472">Membrane</keyword>
<evidence type="ECO:0000313" key="15">
    <source>
        <dbReference type="EMBL" id="MBO8483871.1"/>
    </source>
</evidence>
<comment type="subunit">
    <text evidence="10">Forms a complex with SecD. Part of the essential Sec protein translocation apparatus which comprises SecA, SecYEG and auxiliary proteins SecDF. Other proteins may also be involved.</text>
</comment>
<evidence type="ECO:0000256" key="9">
    <source>
        <dbReference type="HAMAP-Rule" id="MF_01463"/>
    </source>
</evidence>
<dbReference type="InterPro" id="IPR005665">
    <property type="entry name" value="SecF_bac"/>
</dbReference>
<dbReference type="FunFam" id="1.20.1640.10:FF:000004">
    <property type="entry name" value="Protein translocase subunit SecD"/>
    <property type="match status" value="1"/>
</dbReference>
<keyword evidence="5 9" id="KW-0653">Protein transport</keyword>
<dbReference type="NCBIfam" id="TIGR00966">
    <property type="entry name" value="transloc_SecF"/>
    <property type="match status" value="1"/>
</dbReference>
<dbReference type="Proteomes" id="UP000725002">
    <property type="component" value="Unassembled WGS sequence"/>
</dbReference>
<feature type="transmembrane region" description="Helical" evidence="9">
    <location>
        <begin position="918"/>
        <end position="937"/>
    </location>
</feature>
<dbReference type="InterPro" id="IPR022646">
    <property type="entry name" value="SecD/SecF_CS"/>
</dbReference>
<evidence type="ECO:0000259" key="13">
    <source>
        <dbReference type="Pfam" id="PF21760"/>
    </source>
</evidence>
<dbReference type="Pfam" id="PF22599">
    <property type="entry name" value="SecDF_P1_head"/>
    <property type="match status" value="1"/>
</dbReference>
<feature type="transmembrane region" description="Helical" evidence="9">
    <location>
        <begin position="968"/>
        <end position="986"/>
    </location>
</feature>
<feature type="region of interest" description="Disordered" evidence="11">
    <location>
        <begin position="283"/>
        <end position="308"/>
    </location>
</feature>
<dbReference type="GO" id="GO:0015450">
    <property type="term" value="F:protein-transporting ATPase activity"/>
    <property type="evidence" value="ECO:0007669"/>
    <property type="project" value="InterPro"/>
</dbReference>
<dbReference type="SUPFAM" id="SSF82866">
    <property type="entry name" value="Multidrug efflux transporter AcrB transmembrane domain"/>
    <property type="match status" value="2"/>
</dbReference>
<feature type="transmembrane region" description="Helical" evidence="9">
    <location>
        <begin position="651"/>
        <end position="675"/>
    </location>
</feature>
<sequence length="1034" mass="112466">MQSKGAIRFVAIVLAVVCLWQLAFTLVTKVHENKAAKYAETAVQNYEKSAAFSKVAEADRAFCLDSIRKESNRWYLDSISSEKIYFGYTYKDVKSKEINLGLDLKGGMNVMLQVQLKDLVKALADNNQSPEFEQALSLADQRTVTASGDFITLFAEAWKEVGNGQRLAQIFGTYEMRDKIKPEFSDEQVIEVIRGEAESAISNSFNVLRNRIDRFGVTQPSIQKLGNSGRILVELPGVKEPERVRKLLQGTASLEFWATYDNSEVFPFLQEANSTLAQLLADDSTSAAESEAEKPVVEESPASSADSLISQEIQNQAADAAEFEEYKKSNPLFAALQPAMYNGRLANGACIGYANYADTAKINRWLSMPQIEALFPAEFKAHWTVKPSSFIPGGNTYELVAIKATSRDGKAPLDGGVVTDARVQYSGQGGNPAVSMTMNAEGANIWARMTKDNIGRQIAIVLDGMVYSYPTVNTEITGGSSEITGNFDLEEAEDLANVLKSGKLPAPATIIQEQVVGPSLGSESINAGLISFAIAFLLVLLYMALFYHGAGLVADVALLCNVLLLLGTLVSFGAVLTLPGIAGLVLTLGMAVDANVIIYERIKEELRAGKGLSKAVADGYSNAYSAIIDGQITTILTGVVLFIFGSGPVQGFATTLIIGIITSVLTSIFISRLIFEDRLAKGKNITFDNKYTRNLLQHTHVNFLAKKKYTYAISGLVIVICIVSMFTKGFTYGVDFTGGRTFVVRFDQPVSTEEIREATIDAFSKADAADQSQKYGSAVEVKQFGGESQMKITTQYKVAEESTEVDAEVEQILYDALKGFFAEDLTLSEFTSTLENPNGIISSDKVGPTIANDMKRSAIIAVIIALFVIFAYIAVRFKKWTWGFGGVMGLAHTAIIVIGFFSLFSGILPFSLDVDQTFIAAVLTIIGYAINDTVVIFDRIREYKTLHPKMPLYDNANQALNSTLSRTMNTSLTTLIVMVAIAIFGGEVIRGLAVALVLGIAIGTYASLFIATPIMYDVTMWAEKRKAAKAGLKK</sequence>
<evidence type="ECO:0000256" key="5">
    <source>
        <dbReference type="ARBA" id="ARBA00022927"/>
    </source>
</evidence>
<keyword evidence="7 9" id="KW-0811">Translocation</keyword>
<dbReference type="InterPro" id="IPR022813">
    <property type="entry name" value="SecD/SecF_arch_bac"/>
</dbReference>
<feature type="transmembrane region" description="Helical" evidence="9">
    <location>
        <begin position="992"/>
        <end position="1016"/>
    </location>
</feature>
<evidence type="ECO:0000313" key="16">
    <source>
        <dbReference type="Proteomes" id="UP000725002"/>
    </source>
</evidence>
<comment type="caution">
    <text evidence="9">Lacks conserved residue(s) required for the propagation of feature annotation.</text>
</comment>
<feature type="transmembrane region" description="Helical" evidence="9">
    <location>
        <begin position="623"/>
        <end position="645"/>
    </location>
</feature>
<comment type="similarity">
    <text evidence="10">Belongs to the SecD/SecF family. SecF subfamily.</text>
</comment>
<dbReference type="HAMAP" id="MF_01464_B">
    <property type="entry name" value="SecF_B"/>
    <property type="match status" value="1"/>
</dbReference>
<reference evidence="15" key="2">
    <citation type="journal article" date="2021" name="PeerJ">
        <title>Extensive microbial diversity within the chicken gut microbiome revealed by metagenomics and culture.</title>
        <authorList>
            <person name="Gilroy R."/>
            <person name="Ravi A."/>
            <person name="Getino M."/>
            <person name="Pursley I."/>
            <person name="Horton D.L."/>
            <person name="Alikhan N.F."/>
            <person name="Baker D."/>
            <person name="Gharbi K."/>
            <person name="Hall N."/>
            <person name="Watson M."/>
            <person name="Adriaenssens E.M."/>
            <person name="Foster-Nyarko E."/>
            <person name="Jarju S."/>
            <person name="Secka A."/>
            <person name="Antonio M."/>
            <person name="Oren A."/>
            <person name="Chaudhuri R.R."/>
            <person name="La Ragione R."/>
            <person name="Hildebrand F."/>
            <person name="Pallen M.J."/>
        </authorList>
    </citation>
    <scope>NUCLEOTIDE SEQUENCE</scope>
    <source>
        <strain evidence="15">G3-8215</strain>
    </source>
</reference>
<dbReference type="GO" id="GO:0065002">
    <property type="term" value="P:intracellular protein transmembrane transport"/>
    <property type="evidence" value="ECO:0007669"/>
    <property type="project" value="UniProtKB-UniRule"/>
</dbReference>
<evidence type="ECO:0000256" key="1">
    <source>
        <dbReference type="ARBA" id="ARBA00004651"/>
    </source>
</evidence>
<feature type="domain" description="SecDF P1 head subdomain" evidence="14">
    <location>
        <begin position="411"/>
        <end position="506"/>
    </location>
</feature>
<dbReference type="InterPro" id="IPR048631">
    <property type="entry name" value="SecD_1st"/>
</dbReference>
<dbReference type="HAMAP" id="MF_01463_B">
    <property type="entry name" value="SecD_B"/>
    <property type="match status" value="1"/>
</dbReference>
<dbReference type="Pfam" id="PF07549">
    <property type="entry name" value="Sec_GG"/>
    <property type="match status" value="2"/>
</dbReference>
<reference evidence="15" key="1">
    <citation type="submission" date="2020-10" db="EMBL/GenBank/DDBJ databases">
        <authorList>
            <person name="Gilroy R."/>
        </authorList>
    </citation>
    <scope>NUCLEOTIDE SEQUENCE</scope>
    <source>
        <strain evidence="15">G3-8215</strain>
    </source>
</reference>
<dbReference type="InterPro" id="IPR005791">
    <property type="entry name" value="SecD"/>
</dbReference>
<evidence type="ECO:0000256" key="7">
    <source>
        <dbReference type="ARBA" id="ARBA00023010"/>
    </source>
</evidence>
<accession>A0A940DT49</accession>
<evidence type="ECO:0000256" key="8">
    <source>
        <dbReference type="ARBA" id="ARBA00023136"/>
    </source>
</evidence>
<dbReference type="InterPro" id="IPR048634">
    <property type="entry name" value="SecD_SecF_C"/>
</dbReference>
<dbReference type="Pfam" id="PF21760">
    <property type="entry name" value="SecD_1st"/>
    <property type="match status" value="1"/>
</dbReference>
<dbReference type="AlphaFoldDB" id="A0A940DT49"/>